<organism evidence="9 10">
    <name type="scientific">Limosa lapponica baueri</name>
    <dbReference type="NCBI Taxonomy" id="1758121"/>
    <lineage>
        <taxon>Eukaryota</taxon>
        <taxon>Metazoa</taxon>
        <taxon>Chordata</taxon>
        <taxon>Craniata</taxon>
        <taxon>Vertebrata</taxon>
        <taxon>Euteleostomi</taxon>
        <taxon>Archelosauria</taxon>
        <taxon>Archosauria</taxon>
        <taxon>Dinosauria</taxon>
        <taxon>Saurischia</taxon>
        <taxon>Theropoda</taxon>
        <taxon>Coelurosauria</taxon>
        <taxon>Aves</taxon>
        <taxon>Neognathae</taxon>
        <taxon>Neoaves</taxon>
        <taxon>Charadriiformes</taxon>
        <taxon>Scolopacidae</taxon>
        <taxon>Limosa</taxon>
    </lineage>
</organism>
<protein>
    <submittedName>
        <fullName evidence="9">Uncharacterized protein</fullName>
    </submittedName>
</protein>
<dbReference type="GO" id="GO:0005886">
    <property type="term" value="C:plasma membrane"/>
    <property type="evidence" value="ECO:0007669"/>
    <property type="project" value="UniProtKB-SubCell"/>
</dbReference>
<evidence type="ECO:0000256" key="6">
    <source>
        <dbReference type="ARBA" id="ARBA00023180"/>
    </source>
</evidence>
<evidence type="ECO:0000256" key="3">
    <source>
        <dbReference type="ARBA" id="ARBA00022475"/>
    </source>
</evidence>
<accession>A0A2I0THT8</accession>
<dbReference type="InterPro" id="IPR043458">
    <property type="entry name" value="GPR158/179"/>
</dbReference>
<dbReference type="Proteomes" id="UP000233556">
    <property type="component" value="Unassembled WGS sequence"/>
</dbReference>
<keyword evidence="10" id="KW-1185">Reference proteome</keyword>
<keyword evidence="7" id="KW-0807">Transducer</keyword>
<dbReference type="OrthoDB" id="2129233at2759"/>
<dbReference type="GO" id="GO:0004930">
    <property type="term" value="F:G protein-coupled receptor activity"/>
    <property type="evidence" value="ECO:0007669"/>
    <property type="project" value="UniProtKB-KW"/>
</dbReference>
<keyword evidence="3" id="KW-1003">Cell membrane</keyword>
<evidence type="ECO:0000256" key="5">
    <source>
        <dbReference type="ARBA" id="ARBA00023170"/>
    </source>
</evidence>
<evidence type="ECO:0000313" key="9">
    <source>
        <dbReference type="EMBL" id="PKU33365.1"/>
    </source>
</evidence>
<keyword evidence="6" id="KW-0325">Glycoprotein</keyword>
<evidence type="ECO:0000313" key="10">
    <source>
        <dbReference type="Proteomes" id="UP000233556"/>
    </source>
</evidence>
<gene>
    <name evidence="9" type="ORF">llap_16331</name>
</gene>
<evidence type="ECO:0000256" key="4">
    <source>
        <dbReference type="ARBA" id="ARBA00023040"/>
    </source>
</evidence>
<keyword evidence="8" id="KW-0472">Membrane</keyword>
<dbReference type="EMBL" id="KZ510181">
    <property type="protein sequence ID" value="PKU33365.1"/>
    <property type="molecule type" value="Genomic_DNA"/>
</dbReference>
<proteinExistence type="inferred from homology"/>
<evidence type="ECO:0000256" key="1">
    <source>
        <dbReference type="ARBA" id="ARBA00004651"/>
    </source>
</evidence>
<comment type="subcellular location">
    <subcellularLocation>
        <location evidence="1">Cell membrane</location>
        <topology evidence="1">Multi-pass membrane protein</topology>
    </subcellularLocation>
</comment>
<evidence type="ECO:0000256" key="7">
    <source>
        <dbReference type="ARBA" id="ARBA00023224"/>
    </source>
</evidence>
<keyword evidence="8" id="KW-1133">Transmembrane helix</keyword>
<dbReference type="AlphaFoldDB" id="A0A2I0THT8"/>
<sequence>MCCPQKCMPIKGLGFVLGAYKCICKAGFYHPNIFSVNSFQRKDAENRFSGGELSEEVYTCLPCREGCSYCTDDTPCYAQEDKYLRLAIISFQTLCMLLDFISMLVVYHFRKAKSRMDLPDLYHEGHTRATPVSTGEQVRYHRMYL</sequence>
<dbReference type="PANTHER" id="PTHR32546">
    <property type="entry name" value="G-PROTEIN COUPLED RECEPTOR 158-RELATED"/>
    <property type="match status" value="1"/>
</dbReference>
<reference evidence="10" key="2">
    <citation type="submission" date="2017-12" db="EMBL/GenBank/DDBJ databases">
        <title>Genome sequence of the Bar-tailed Godwit (Limosa lapponica baueri).</title>
        <authorList>
            <person name="Lima N.C.B."/>
            <person name="Parody-Merino A.M."/>
            <person name="Battley P.F."/>
            <person name="Fidler A.E."/>
            <person name="Prosdocimi F."/>
        </authorList>
    </citation>
    <scope>NUCLEOTIDE SEQUENCE [LARGE SCALE GENOMIC DNA]</scope>
</reference>
<evidence type="ECO:0000256" key="8">
    <source>
        <dbReference type="SAM" id="Phobius"/>
    </source>
</evidence>
<keyword evidence="5" id="KW-0675">Receptor</keyword>
<keyword evidence="4" id="KW-0297">G-protein coupled receptor</keyword>
<feature type="transmembrane region" description="Helical" evidence="8">
    <location>
        <begin position="83"/>
        <end position="107"/>
    </location>
</feature>
<evidence type="ECO:0000256" key="2">
    <source>
        <dbReference type="ARBA" id="ARBA00007242"/>
    </source>
</evidence>
<keyword evidence="8" id="KW-0812">Transmembrane</keyword>
<name>A0A2I0THT8_LIMLA</name>
<reference evidence="10" key="1">
    <citation type="submission" date="2017-11" db="EMBL/GenBank/DDBJ databases">
        <authorList>
            <person name="Lima N.C."/>
            <person name="Parody-Merino A.M."/>
            <person name="Battley P.F."/>
            <person name="Fidler A.E."/>
            <person name="Prosdocimi F."/>
        </authorList>
    </citation>
    <scope>NUCLEOTIDE SEQUENCE [LARGE SCALE GENOMIC DNA]</scope>
</reference>
<comment type="similarity">
    <text evidence="2">Belongs to the G-protein coupled receptor 3 family.</text>
</comment>
<dbReference type="PANTHER" id="PTHR32546:SF11">
    <property type="entry name" value="G-PROTEIN COUPLED RECEPTOR 158-RELATED"/>
    <property type="match status" value="1"/>
</dbReference>